<evidence type="ECO:0000256" key="2">
    <source>
        <dbReference type="SAM" id="Phobius"/>
    </source>
</evidence>
<feature type="transmembrane region" description="Helical" evidence="2">
    <location>
        <begin position="128"/>
        <end position="151"/>
    </location>
</feature>
<keyword evidence="2" id="KW-1133">Transmembrane helix</keyword>
<dbReference type="InterPro" id="IPR052163">
    <property type="entry name" value="DGC-Regulatory_Protein"/>
</dbReference>
<dbReference type="Gene3D" id="3.30.70.270">
    <property type="match status" value="1"/>
</dbReference>
<dbReference type="InterPro" id="IPR000160">
    <property type="entry name" value="GGDEF_dom"/>
</dbReference>
<keyword evidence="5" id="KW-1185">Reference proteome</keyword>
<evidence type="ECO:0000259" key="3">
    <source>
        <dbReference type="PROSITE" id="PS50887"/>
    </source>
</evidence>
<dbReference type="RefSeq" id="WP_110575855.1">
    <property type="nucleotide sequence ID" value="NZ_QKLW01000005.1"/>
</dbReference>
<feature type="transmembrane region" description="Helical" evidence="2">
    <location>
        <begin position="73"/>
        <end position="90"/>
    </location>
</feature>
<dbReference type="PROSITE" id="PS50887">
    <property type="entry name" value="GGDEF"/>
    <property type="match status" value="1"/>
</dbReference>
<dbReference type="GO" id="GO:0003824">
    <property type="term" value="F:catalytic activity"/>
    <property type="evidence" value="ECO:0007669"/>
    <property type="project" value="UniProtKB-ARBA"/>
</dbReference>
<protein>
    <submittedName>
        <fullName evidence="4">Diguanylate cyclase (GGDEF)-like protein</fullName>
    </submittedName>
</protein>
<dbReference type="Proteomes" id="UP000247551">
    <property type="component" value="Unassembled WGS sequence"/>
</dbReference>
<gene>
    <name evidence="4" type="ORF">DFP75_10599</name>
</gene>
<feature type="transmembrane region" description="Helical" evidence="2">
    <location>
        <begin position="21"/>
        <end position="41"/>
    </location>
</feature>
<feature type="transmembrane region" description="Helical" evidence="2">
    <location>
        <begin position="277"/>
        <end position="298"/>
    </location>
</feature>
<dbReference type="Pfam" id="PF00990">
    <property type="entry name" value="GGDEF"/>
    <property type="match status" value="1"/>
</dbReference>
<organism evidence="4 5">
    <name type="scientific">Marinomonas alcarazii</name>
    <dbReference type="NCBI Taxonomy" id="491949"/>
    <lineage>
        <taxon>Bacteria</taxon>
        <taxon>Pseudomonadati</taxon>
        <taxon>Pseudomonadota</taxon>
        <taxon>Gammaproteobacteria</taxon>
        <taxon>Oceanospirillales</taxon>
        <taxon>Oceanospirillaceae</taxon>
        <taxon>Marinomonas</taxon>
    </lineage>
</organism>
<name>A0A318VAT0_9GAMM</name>
<evidence type="ECO:0000256" key="1">
    <source>
        <dbReference type="ARBA" id="ARBA00001946"/>
    </source>
</evidence>
<dbReference type="FunFam" id="3.30.70.270:FF:000001">
    <property type="entry name" value="Diguanylate cyclase domain protein"/>
    <property type="match status" value="1"/>
</dbReference>
<feature type="transmembrane region" description="Helical" evidence="2">
    <location>
        <begin position="96"/>
        <end position="116"/>
    </location>
</feature>
<feature type="transmembrane region" description="Helical" evidence="2">
    <location>
        <begin position="229"/>
        <end position="245"/>
    </location>
</feature>
<dbReference type="CDD" id="cd01949">
    <property type="entry name" value="GGDEF"/>
    <property type="match status" value="1"/>
</dbReference>
<reference evidence="4 5" key="1">
    <citation type="submission" date="2018-06" db="EMBL/GenBank/DDBJ databases">
        <title>Genomic Encyclopedia of Type Strains, Phase III (KMG-III): the genomes of soil and plant-associated and newly described type strains.</title>
        <authorList>
            <person name="Whitman W."/>
        </authorList>
    </citation>
    <scope>NUCLEOTIDE SEQUENCE [LARGE SCALE GENOMIC DNA]</scope>
    <source>
        <strain evidence="4 5">CECT 7730</strain>
    </source>
</reference>
<feature type="transmembrane region" description="Helical" evidence="2">
    <location>
        <begin position="47"/>
        <end position="66"/>
    </location>
</feature>
<dbReference type="PANTHER" id="PTHR46663:SF4">
    <property type="entry name" value="DIGUANYLATE CYCLASE DGCT-RELATED"/>
    <property type="match status" value="1"/>
</dbReference>
<feature type="domain" description="GGDEF" evidence="3">
    <location>
        <begin position="343"/>
        <end position="478"/>
    </location>
</feature>
<comment type="caution">
    <text evidence="4">The sequence shown here is derived from an EMBL/GenBank/DDBJ whole genome shotgun (WGS) entry which is preliminary data.</text>
</comment>
<feature type="transmembrane region" description="Helical" evidence="2">
    <location>
        <begin position="203"/>
        <end position="223"/>
    </location>
</feature>
<dbReference type="InterPro" id="IPR043128">
    <property type="entry name" value="Rev_trsase/Diguanyl_cyclase"/>
</dbReference>
<comment type="cofactor">
    <cofactor evidence="1">
        <name>Mg(2+)</name>
        <dbReference type="ChEBI" id="CHEBI:18420"/>
    </cofactor>
</comment>
<keyword evidence="2" id="KW-0472">Membrane</keyword>
<proteinExistence type="predicted"/>
<dbReference type="AlphaFoldDB" id="A0A318VAT0"/>
<feature type="transmembrane region" description="Helical" evidence="2">
    <location>
        <begin position="171"/>
        <end position="191"/>
    </location>
</feature>
<dbReference type="SUPFAM" id="SSF55073">
    <property type="entry name" value="Nucleotide cyclase"/>
    <property type="match status" value="1"/>
</dbReference>
<dbReference type="NCBIfam" id="TIGR00254">
    <property type="entry name" value="GGDEF"/>
    <property type="match status" value="1"/>
</dbReference>
<dbReference type="InterPro" id="IPR029787">
    <property type="entry name" value="Nucleotide_cyclase"/>
</dbReference>
<feature type="transmembrane region" description="Helical" evidence="2">
    <location>
        <begin position="250"/>
        <end position="271"/>
    </location>
</feature>
<keyword evidence="2" id="KW-0812">Transmembrane</keyword>
<dbReference type="PANTHER" id="PTHR46663">
    <property type="entry name" value="DIGUANYLATE CYCLASE DGCT-RELATED"/>
    <property type="match status" value="1"/>
</dbReference>
<evidence type="ECO:0000313" key="4">
    <source>
        <dbReference type="EMBL" id="PYF81009.1"/>
    </source>
</evidence>
<dbReference type="EMBL" id="QKLW01000005">
    <property type="protein sequence ID" value="PYF81009.1"/>
    <property type="molecule type" value="Genomic_DNA"/>
</dbReference>
<dbReference type="SMART" id="SM00267">
    <property type="entry name" value="GGDEF"/>
    <property type="match status" value="1"/>
</dbReference>
<sequence length="481" mass="53335">MNFLLDKNQIINTQSKKKFTLLQLIIFITLPICALALIGVFSRPAGSLAAIWPANAFLLGMMARYSNLRNIKGYLAAFIGYFISDLLVGTPIEKNLFLNLGNLIGTLAGLFFIKKLPSGIFPITQPFGILKLVGAALAASIGSSFVGMLAYPLLWGGKIHEGAIYWGITELANYIVFLPIVLTTPNLIFFIKKSSLPKLNLALLFHLCPALSVILLCILATVIEGPGAIAIPILGLLWCGMRYSIFHTAILTFAFCYWILIAISVGYIHIFSELSSWGNLMSLRLSISFIALIPLINVSNTQLRLRQIEELQYSSSHDSLTGTLNRGAFYKKAKEILQHKDSSVTALLMLDLDHFKSINDRYGHSAGDQVLRHFVQTIRHCIKQNDIVGRVGGEEFSIILQSQREQDLMAISQKICDTFANSPCYIDHTFYLPSTVSIGLVMVPKECNREYDKLAQQADSALYQAKTSGRNKVVVYEENIA</sequence>
<accession>A0A318VAT0</accession>
<evidence type="ECO:0000313" key="5">
    <source>
        <dbReference type="Proteomes" id="UP000247551"/>
    </source>
</evidence>